<evidence type="ECO:0000313" key="1">
    <source>
        <dbReference type="EMBL" id="HJF40880.1"/>
    </source>
</evidence>
<dbReference type="PIRSF" id="PIRSF037260">
    <property type="entry name" value="UPF0223"/>
    <property type="match status" value="1"/>
</dbReference>
<organism evidence="2 3">
    <name type="scientific">Thomasclavelia spiroformis</name>
    <dbReference type="NCBI Taxonomy" id="29348"/>
    <lineage>
        <taxon>Bacteria</taxon>
        <taxon>Bacillati</taxon>
        <taxon>Bacillota</taxon>
        <taxon>Erysipelotrichia</taxon>
        <taxon>Erysipelotrichales</taxon>
        <taxon>Coprobacillaceae</taxon>
        <taxon>Thomasclavelia</taxon>
    </lineage>
</organism>
<reference evidence="1" key="4">
    <citation type="submission" date="2021-09" db="EMBL/GenBank/DDBJ databases">
        <authorList>
            <person name="Gilroy R."/>
        </authorList>
    </citation>
    <scope>NUCLEOTIDE SEQUENCE</scope>
    <source>
        <strain evidence="1">CHK193-16274</strain>
    </source>
</reference>
<dbReference type="EMBL" id="DYWV01000275">
    <property type="protein sequence ID" value="HJF40880.1"/>
    <property type="molecule type" value="Genomic_DNA"/>
</dbReference>
<dbReference type="InterPro" id="IPR023324">
    <property type="entry name" value="BH2638-like_sf"/>
</dbReference>
<dbReference type="Gene3D" id="1.10.220.80">
    <property type="entry name" value="BH2638-like"/>
    <property type="match status" value="1"/>
</dbReference>
<reference evidence="1" key="3">
    <citation type="journal article" date="2021" name="PeerJ">
        <title>Extensive microbial diversity within the chicken gut microbiome revealed by metagenomics and culture.</title>
        <authorList>
            <person name="Gilroy R."/>
            <person name="Ravi A."/>
            <person name="Getino M."/>
            <person name="Pursley I."/>
            <person name="Horton D.L."/>
            <person name="Alikhan N.F."/>
            <person name="Baker D."/>
            <person name="Gharbi K."/>
            <person name="Hall N."/>
            <person name="Watson M."/>
            <person name="Adriaenssens E.M."/>
            <person name="Foster-Nyarko E."/>
            <person name="Jarju S."/>
            <person name="Secka A."/>
            <person name="Antonio M."/>
            <person name="Oren A."/>
            <person name="Chaudhuri R.R."/>
            <person name="La Ragione R."/>
            <person name="Hildebrand F."/>
            <person name="Pallen M.J."/>
        </authorList>
    </citation>
    <scope>NUCLEOTIDE SEQUENCE</scope>
    <source>
        <strain evidence="1">CHK193-16274</strain>
    </source>
</reference>
<dbReference type="RefSeq" id="WP_087255816.1">
    <property type="nucleotide sequence ID" value="NZ_CAJFOD010000103.1"/>
</dbReference>
<protein>
    <submittedName>
        <fullName evidence="1">UPF0223 family protein</fullName>
    </submittedName>
</protein>
<dbReference type="Proteomes" id="UP000196258">
    <property type="component" value="Unassembled WGS sequence"/>
</dbReference>
<evidence type="ECO:0000313" key="2">
    <source>
        <dbReference type="EMBL" id="OUQ05426.1"/>
    </source>
</evidence>
<name>A0A1Y4QJG3_9FIRM</name>
<reference evidence="3" key="1">
    <citation type="submission" date="2017-04" db="EMBL/GenBank/DDBJ databases">
        <title>Function of individual gut microbiota members based on whole genome sequencing of pure cultures obtained from chicken caecum.</title>
        <authorList>
            <person name="Medvecky M."/>
            <person name="Cejkova D."/>
            <person name="Polansky O."/>
            <person name="Karasova D."/>
            <person name="Kubasova T."/>
            <person name="Cizek A."/>
            <person name="Rychlik I."/>
        </authorList>
    </citation>
    <scope>NUCLEOTIDE SEQUENCE [LARGE SCALE GENOMIC DNA]</scope>
    <source>
        <strain evidence="3">An149</strain>
    </source>
</reference>
<dbReference type="Pfam" id="PF05256">
    <property type="entry name" value="UPF0223"/>
    <property type="match status" value="1"/>
</dbReference>
<reference evidence="2" key="2">
    <citation type="journal article" date="2018" name="BMC Genomics">
        <title>Whole genome sequencing and function prediction of 133 gut anaerobes isolated from chicken caecum in pure cultures.</title>
        <authorList>
            <person name="Medvecky M."/>
            <person name="Cejkova D."/>
            <person name="Polansky O."/>
            <person name="Karasova D."/>
            <person name="Kubasova T."/>
            <person name="Cizek A."/>
            <person name="Rychlik I."/>
        </authorList>
    </citation>
    <scope>NUCLEOTIDE SEQUENCE</scope>
    <source>
        <strain evidence="2">An149</strain>
    </source>
</reference>
<gene>
    <name evidence="2" type="ORF">B5E91_05235</name>
    <name evidence="1" type="ORF">K8V91_08140</name>
</gene>
<sequence>MEYNYPLDYHWSTEEIIDVIALYNAVEKAYEVGISKEEFMNSYRKFKLIVDSKSEEKSLDKQFYEISHYSIYQVVKAAKENDWIYLGE</sequence>
<dbReference type="SUPFAM" id="SSF158504">
    <property type="entry name" value="BH2638-like"/>
    <property type="match status" value="1"/>
</dbReference>
<evidence type="ECO:0000313" key="3">
    <source>
        <dbReference type="Proteomes" id="UP000196258"/>
    </source>
</evidence>
<dbReference type="NCBIfam" id="NF003353">
    <property type="entry name" value="PRK04387.1"/>
    <property type="match status" value="1"/>
</dbReference>
<dbReference type="InterPro" id="IPR007920">
    <property type="entry name" value="UPF0223"/>
</dbReference>
<dbReference type="EMBL" id="NFLB01000005">
    <property type="protein sequence ID" value="OUQ05426.1"/>
    <property type="molecule type" value="Genomic_DNA"/>
</dbReference>
<comment type="caution">
    <text evidence="2">The sequence shown here is derived from an EMBL/GenBank/DDBJ whole genome shotgun (WGS) entry which is preliminary data.</text>
</comment>
<proteinExistence type="predicted"/>
<dbReference type="Proteomes" id="UP000749320">
    <property type="component" value="Unassembled WGS sequence"/>
</dbReference>
<accession>A0A1Y4QJG3</accession>
<dbReference type="AlphaFoldDB" id="A0A1Y4QJG3"/>